<dbReference type="GO" id="GO:0030313">
    <property type="term" value="C:cell envelope"/>
    <property type="evidence" value="ECO:0007669"/>
    <property type="project" value="UniProtKB-SubCell"/>
</dbReference>
<evidence type="ECO:0000313" key="5">
    <source>
        <dbReference type="EMBL" id="RUR83885.1"/>
    </source>
</evidence>
<dbReference type="PANTHER" id="PTHR32347:SF27">
    <property type="entry name" value="RND EFFLUX PUMP MEMBRANE FUSION PROTEIN BARREL-SANDWICH DOMAIN-CONTAINING PROTEIN"/>
    <property type="match status" value="1"/>
</dbReference>
<dbReference type="Gene3D" id="1.10.287.470">
    <property type="entry name" value="Helix hairpin bin"/>
    <property type="match status" value="1"/>
</dbReference>
<gene>
    <name evidence="5" type="ORF">PCC6912_21280</name>
</gene>
<dbReference type="InterPro" id="IPR058624">
    <property type="entry name" value="MdtA-like_HH"/>
</dbReference>
<dbReference type="EMBL" id="RSCJ01000006">
    <property type="protein sequence ID" value="RUR83885.1"/>
    <property type="molecule type" value="Genomic_DNA"/>
</dbReference>
<dbReference type="AlphaFoldDB" id="A0A3S1A2E6"/>
<dbReference type="PRINTS" id="PR01490">
    <property type="entry name" value="RTXTOXIND"/>
</dbReference>
<name>A0A3S1A2E6_CHLFR</name>
<feature type="coiled-coil region" evidence="3">
    <location>
        <begin position="129"/>
        <end position="255"/>
    </location>
</feature>
<comment type="caution">
    <text evidence="5">The sequence shown here is derived from an EMBL/GenBank/DDBJ whole genome shotgun (WGS) entry which is preliminary data.</text>
</comment>
<reference evidence="5 6" key="1">
    <citation type="journal article" date="2019" name="Genome Biol. Evol.">
        <title>Day and night: Metabolic profiles and evolutionary relationships of six axenic non-marine cyanobacteria.</title>
        <authorList>
            <person name="Will S.E."/>
            <person name="Henke P."/>
            <person name="Boedeker C."/>
            <person name="Huang S."/>
            <person name="Brinkmann H."/>
            <person name="Rohde M."/>
            <person name="Jarek M."/>
            <person name="Friedl T."/>
            <person name="Seufert S."/>
            <person name="Schumacher M."/>
            <person name="Overmann J."/>
            <person name="Neumann-Schaal M."/>
            <person name="Petersen J."/>
        </authorList>
    </citation>
    <scope>NUCLEOTIDE SEQUENCE [LARGE SCALE GENOMIC DNA]</scope>
    <source>
        <strain evidence="5 6">PCC 6912</strain>
    </source>
</reference>
<sequence>MPTTPPATNTVSARGRVEPQGEVIRLSASTSLETVKIHRLLVKEGDKVISNQVIAILDNYNRLWAALKQAKQQVKVAQANLAKVKAGVKTGEINAQKAQIARLQAQLFGERKTQQATIARLQAQLLGERRTQQANIARLQAQLSNAQTEFGRFQMLYKEGAVEASKFDSKRLELETAREQLNAAKASLNQTEETLQQQINEAKATLKQTEETLQQQINEAKATLNQIAEVRPTDVQAAQAEVESAIAAVEKAQADLELTYVRAPKDGQILKIYTFPGEIVGNEGIADMGQTDQMYVVAEVYETDVSQVRIGQQARITSEAFPGELYGKVTQVGLQVKKQAIFSTDPVADVDRRVVEVKIRLNPKDAKQVRSLTNLQVEVVINTEKF</sequence>
<proteinExistence type="predicted"/>
<evidence type="ECO:0000259" key="4">
    <source>
        <dbReference type="Pfam" id="PF25876"/>
    </source>
</evidence>
<protein>
    <submittedName>
        <fullName evidence="5">DevB secretion protein</fullName>
    </submittedName>
</protein>
<dbReference type="Gene3D" id="2.40.30.170">
    <property type="match status" value="1"/>
</dbReference>
<dbReference type="PANTHER" id="PTHR32347">
    <property type="entry name" value="EFFLUX SYSTEM COMPONENT YKNX-RELATED"/>
    <property type="match status" value="1"/>
</dbReference>
<evidence type="ECO:0000256" key="1">
    <source>
        <dbReference type="ARBA" id="ARBA00004196"/>
    </source>
</evidence>
<dbReference type="Pfam" id="PF25876">
    <property type="entry name" value="HH_MFP_RND"/>
    <property type="match status" value="1"/>
</dbReference>
<organism evidence="5 6">
    <name type="scientific">Chlorogloeopsis fritschii PCC 6912</name>
    <dbReference type="NCBI Taxonomy" id="211165"/>
    <lineage>
        <taxon>Bacteria</taxon>
        <taxon>Bacillati</taxon>
        <taxon>Cyanobacteriota</taxon>
        <taxon>Cyanophyceae</taxon>
        <taxon>Nostocales</taxon>
        <taxon>Chlorogloeopsidaceae</taxon>
        <taxon>Chlorogloeopsis</taxon>
    </lineage>
</organism>
<evidence type="ECO:0000256" key="3">
    <source>
        <dbReference type="SAM" id="Coils"/>
    </source>
</evidence>
<dbReference type="STRING" id="211165.GCA_000317285_00158"/>
<keyword evidence="2 3" id="KW-0175">Coiled coil</keyword>
<evidence type="ECO:0000313" key="6">
    <source>
        <dbReference type="Proteomes" id="UP000268857"/>
    </source>
</evidence>
<feature type="domain" description="Multidrug resistance protein MdtA-like alpha-helical hairpin" evidence="4">
    <location>
        <begin position="132"/>
        <end position="196"/>
    </location>
</feature>
<dbReference type="InterPro" id="IPR014315">
    <property type="entry name" value="ABC_heterocyst_DevB"/>
</dbReference>
<evidence type="ECO:0000256" key="2">
    <source>
        <dbReference type="ARBA" id="ARBA00023054"/>
    </source>
</evidence>
<dbReference type="InterPro" id="IPR050465">
    <property type="entry name" value="UPF0194_transport"/>
</dbReference>
<dbReference type="Proteomes" id="UP000268857">
    <property type="component" value="Unassembled WGS sequence"/>
</dbReference>
<accession>A0A3S1A2E6</accession>
<comment type="subcellular location">
    <subcellularLocation>
        <location evidence="1">Cell envelope</location>
    </subcellularLocation>
</comment>
<dbReference type="Gene3D" id="2.40.50.100">
    <property type="match status" value="1"/>
</dbReference>
<dbReference type="NCBIfam" id="TIGR02971">
    <property type="entry name" value="heterocyst_DevB"/>
    <property type="match status" value="1"/>
</dbReference>
<keyword evidence="6" id="KW-1185">Reference proteome</keyword>
<dbReference type="SUPFAM" id="SSF111369">
    <property type="entry name" value="HlyD-like secretion proteins"/>
    <property type="match status" value="2"/>
</dbReference>